<evidence type="ECO:0008006" key="4">
    <source>
        <dbReference type="Google" id="ProtNLM"/>
    </source>
</evidence>
<feature type="transmembrane region" description="Helical" evidence="1">
    <location>
        <begin position="54"/>
        <end position="79"/>
    </location>
</feature>
<gene>
    <name evidence="2" type="ORF">ACFODW_07235</name>
</gene>
<organism evidence="2 3">
    <name type="scientific">Virgibacillus sediminis</name>
    <dbReference type="NCBI Taxonomy" id="202260"/>
    <lineage>
        <taxon>Bacteria</taxon>
        <taxon>Bacillati</taxon>
        <taxon>Bacillota</taxon>
        <taxon>Bacilli</taxon>
        <taxon>Bacillales</taxon>
        <taxon>Bacillaceae</taxon>
        <taxon>Virgibacillus</taxon>
    </lineage>
</organism>
<dbReference type="Proteomes" id="UP001595387">
    <property type="component" value="Unassembled WGS sequence"/>
</dbReference>
<accession>A0ABV7A528</accession>
<evidence type="ECO:0000313" key="3">
    <source>
        <dbReference type="Proteomes" id="UP001595387"/>
    </source>
</evidence>
<evidence type="ECO:0000256" key="1">
    <source>
        <dbReference type="SAM" id="Phobius"/>
    </source>
</evidence>
<protein>
    <recommendedName>
        <fullName evidence="4">LemA family protein</fullName>
    </recommendedName>
</protein>
<dbReference type="RefSeq" id="WP_390304761.1">
    <property type="nucleotide sequence ID" value="NZ_JBHRRZ010000013.1"/>
</dbReference>
<feature type="transmembrane region" description="Helical" evidence="1">
    <location>
        <begin position="29"/>
        <end position="48"/>
    </location>
</feature>
<keyword evidence="1" id="KW-0812">Transmembrane</keyword>
<name>A0ABV7A528_9BACI</name>
<sequence length="238" mass="27340">MSQQSVNGINNNNTEKEYLKKGYVKTYHLYYLLGIAAIIITLLTSFIFKSSEYAGSMLAFAATLSSVLLAVIAIIITLIDVSGQKQNVYDMKKEIEKLSEIVNKSSSFSKELEMGLTKIEKRYQENTDLLSSLYKLVEDSKLDDKPEEFYEKAKKLFSNNIDSYNRLKNSEEFNKTTQDLKTFVYSNPGMLPTEVINHFSKNFPKKYLYLYKEALDHLIFNEEFTIDKNGGLVTDLPF</sequence>
<proteinExistence type="predicted"/>
<keyword evidence="1" id="KW-0472">Membrane</keyword>
<keyword evidence="1" id="KW-1133">Transmembrane helix</keyword>
<comment type="caution">
    <text evidence="2">The sequence shown here is derived from an EMBL/GenBank/DDBJ whole genome shotgun (WGS) entry which is preliminary data.</text>
</comment>
<dbReference type="EMBL" id="JBHRRZ010000013">
    <property type="protein sequence ID" value="MFC2948132.1"/>
    <property type="molecule type" value="Genomic_DNA"/>
</dbReference>
<keyword evidence="3" id="KW-1185">Reference proteome</keyword>
<reference evidence="3" key="1">
    <citation type="journal article" date="2019" name="Int. J. Syst. Evol. Microbiol.">
        <title>The Global Catalogue of Microorganisms (GCM) 10K type strain sequencing project: providing services to taxonomists for standard genome sequencing and annotation.</title>
        <authorList>
            <consortium name="The Broad Institute Genomics Platform"/>
            <consortium name="The Broad Institute Genome Sequencing Center for Infectious Disease"/>
            <person name="Wu L."/>
            <person name="Ma J."/>
        </authorList>
    </citation>
    <scope>NUCLEOTIDE SEQUENCE [LARGE SCALE GENOMIC DNA]</scope>
    <source>
        <strain evidence="3">KCTC 13193</strain>
    </source>
</reference>
<evidence type="ECO:0000313" key="2">
    <source>
        <dbReference type="EMBL" id="MFC2948132.1"/>
    </source>
</evidence>